<dbReference type="OrthoDB" id="9765330at2"/>
<evidence type="ECO:0000313" key="4">
    <source>
        <dbReference type="EMBL" id="SER98238.1"/>
    </source>
</evidence>
<dbReference type="GO" id="GO:0016757">
    <property type="term" value="F:glycosyltransferase activity"/>
    <property type="evidence" value="ECO:0007669"/>
    <property type="project" value="InterPro"/>
</dbReference>
<dbReference type="SUPFAM" id="SSF48208">
    <property type="entry name" value="Six-hairpin glycosidases"/>
    <property type="match status" value="1"/>
</dbReference>
<accession>A0A1H9TMD4</accession>
<sequence>MRVAVVSTYPPRPCGIATFTQDLRRALLEADGSTEVCVAAITSGAGQDPAPEVAVTLRQHSRTDHVRAADALNDLGVDVVLLEHEFGIYGGESGQWVLDLVGRLEAPSVVTLHTVLGRPSALQSFVLAELCHQAAQVTVFSETARGMLTAAGLAAPERVSVVNHGAPVQLRSATAGGARRVGKGLPELDGHPGRTVLSTFGLLSAGKGIETAIRALPPVVRRHPELLYVVAGRTHPEVARLEGERYREGLERLVDELDLSRHVLFVDRFLTDDEVQHLLGRTEVFLTPYRSEEQVVSGVLTFALAAGCPVVSTPYRYAADLLSSGAGILVPFDDPGSVADAVGRLLDEPQQRQAMAEQAHTIGASHTWPEVGRGMLETLGRACERGAPAVAAPSSLGHGVLQLQVPGHDLRLAHLQTLVEPGGMVQHAQGLNPDRSTGYCVDDLARLAMVATATVDRGAGDAWLRTALRRSLVFLGEAWDVPTGAMHNFRAVDGSWLDRPHHGDHVGRAVWALGEVVAAAPDRWSRSTARALLEDVLASPLPSGHLRPLAFALLGLARLPQRDAAVEALSTTWAGALAAAYRRHRSREWRWFEDHLTYDNARLSQALLATAGRTGGPVLLAIGLESLDWYAAQCGLGTGPLRLVGNEWRRRPAGEQPSSRARLGSGQRDEGDEQPLDAAALVEAFVEAYLVTGDDDHLTRARWALGWFHGRNRLGLPVVDEESGGCHDGLGANGLNANEGAESTLAYLQASLALGRVRNPRRQSATA</sequence>
<dbReference type="AlphaFoldDB" id="A0A1H9TMD4"/>
<evidence type="ECO:0000313" key="5">
    <source>
        <dbReference type="Proteomes" id="UP000199019"/>
    </source>
</evidence>
<dbReference type="Pfam" id="PF00534">
    <property type="entry name" value="Glycos_transf_1"/>
    <property type="match status" value="1"/>
</dbReference>
<dbReference type="SUPFAM" id="SSF53756">
    <property type="entry name" value="UDP-Glycosyltransferase/glycogen phosphorylase"/>
    <property type="match status" value="1"/>
</dbReference>
<dbReference type="PANTHER" id="PTHR12526">
    <property type="entry name" value="GLYCOSYLTRANSFERASE"/>
    <property type="match status" value="1"/>
</dbReference>
<dbReference type="InterPro" id="IPR001296">
    <property type="entry name" value="Glyco_trans_1"/>
</dbReference>
<dbReference type="PANTHER" id="PTHR12526:SF572">
    <property type="entry name" value="BLL5144 PROTEIN"/>
    <property type="match status" value="1"/>
</dbReference>
<organism evidence="4 5">
    <name type="scientific">Pedococcus cremeus</name>
    <dbReference type="NCBI Taxonomy" id="587636"/>
    <lineage>
        <taxon>Bacteria</taxon>
        <taxon>Bacillati</taxon>
        <taxon>Actinomycetota</taxon>
        <taxon>Actinomycetes</taxon>
        <taxon>Micrococcales</taxon>
        <taxon>Intrasporangiaceae</taxon>
        <taxon>Pedococcus</taxon>
    </lineage>
</organism>
<dbReference type="InterPro" id="IPR008928">
    <property type="entry name" value="6-hairpin_glycosidase_sf"/>
</dbReference>
<reference evidence="5" key="1">
    <citation type="submission" date="2016-10" db="EMBL/GenBank/DDBJ databases">
        <authorList>
            <person name="Varghese N."/>
            <person name="Submissions S."/>
        </authorList>
    </citation>
    <scope>NUCLEOTIDE SEQUENCE [LARGE SCALE GENOMIC DNA]</scope>
    <source>
        <strain evidence="5">CGMCC 1.6963</strain>
    </source>
</reference>
<name>A0A1H9TMD4_9MICO</name>
<dbReference type="EMBL" id="FOHB01000002">
    <property type="protein sequence ID" value="SER98238.1"/>
    <property type="molecule type" value="Genomic_DNA"/>
</dbReference>
<gene>
    <name evidence="4" type="ORF">SAMN05216199_1672</name>
</gene>
<dbReference type="Gene3D" id="3.40.50.2000">
    <property type="entry name" value="Glycogen Phosphorylase B"/>
    <property type="match status" value="2"/>
</dbReference>
<feature type="region of interest" description="Disordered" evidence="2">
    <location>
        <begin position="649"/>
        <end position="674"/>
    </location>
</feature>
<protein>
    <submittedName>
        <fullName evidence="4">Glycosyltransferase involved in cell wall bisynthesis</fullName>
    </submittedName>
</protein>
<dbReference type="CDD" id="cd03822">
    <property type="entry name" value="GT4_mannosyltransferase-like"/>
    <property type="match status" value="1"/>
</dbReference>
<dbReference type="GO" id="GO:0005975">
    <property type="term" value="P:carbohydrate metabolic process"/>
    <property type="evidence" value="ECO:0007669"/>
    <property type="project" value="InterPro"/>
</dbReference>
<keyword evidence="1 4" id="KW-0808">Transferase</keyword>
<evidence type="ECO:0000256" key="1">
    <source>
        <dbReference type="ARBA" id="ARBA00022679"/>
    </source>
</evidence>
<dbReference type="STRING" id="587636.SAMN05216199_1672"/>
<feature type="domain" description="Glycosyl transferase family 1" evidence="3">
    <location>
        <begin position="199"/>
        <end position="359"/>
    </location>
</feature>
<evidence type="ECO:0000259" key="3">
    <source>
        <dbReference type="Pfam" id="PF00534"/>
    </source>
</evidence>
<keyword evidence="5" id="KW-1185">Reference proteome</keyword>
<dbReference type="RefSeq" id="WP_091757088.1">
    <property type="nucleotide sequence ID" value="NZ_FOHB01000002.1"/>
</dbReference>
<proteinExistence type="predicted"/>
<dbReference type="Proteomes" id="UP000199019">
    <property type="component" value="Unassembled WGS sequence"/>
</dbReference>
<evidence type="ECO:0000256" key="2">
    <source>
        <dbReference type="SAM" id="MobiDB-lite"/>
    </source>
</evidence>